<sequence>MSFNSLIITGRRVCVCYGFASSSPLSSDGYIMPITCIRILKRWLAFGCLFGSNSAGSTSHLSLLSGRLPFIPSLINLLSIITSTSIQVGHLLLVGV</sequence>
<name>A0A7R9LVF1_9ACAR</name>
<proteinExistence type="predicted"/>
<keyword evidence="2" id="KW-1185">Reference proteome</keyword>
<reference evidence="1" key="1">
    <citation type="submission" date="2020-11" db="EMBL/GenBank/DDBJ databases">
        <authorList>
            <person name="Tran Van P."/>
        </authorList>
    </citation>
    <scope>NUCLEOTIDE SEQUENCE</scope>
</reference>
<organism evidence="1">
    <name type="scientific">Medioppia subpectinata</name>
    <dbReference type="NCBI Taxonomy" id="1979941"/>
    <lineage>
        <taxon>Eukaryota</taxon>
        <taxon>Metazoa</taxon>
        <taxon>Ecdysozoa</taxon>
        <taxon>Arthropoda</taxon>
        <taxon>Chelicerata</taxon>
        <taxon>Arachnida</taxon>
        <taxon>Acari</taxon>
        <taxon>Acariformes</taxon>
        <taxon>Sarcoptiformes</taxon>
        <taxon>Oribatida</taxon>
        <taxon>Brachypylina</taxon>
        <taxon>Oppioidea</taxon>
        <taxon>Oppiidae</taxon>
        <taxon>Medioppia</taxon>
    </lineage>
</organism>
<gene>
    <name evidence="1" type="ORF">OSB1V03_LOCUS22027</name>
</gene>
<dbReference type="EMBL" id="CAJPIZ010044183">
    <property type="protein sequence ID" value="CAG2122081.1"/>
    <property type="molecule type" value="Genomic_DNA"/>
</dbReference>
<evidence type="ECO:0000313" key="1">
    <source>
        <dbReference type="EMBL" id="CAD7648643.1"/>
    </source>
</evidence>
<dbReference type="Proteomes" id="UP000759131">
    <property type="component" value="Unassembled WGS sequence"/>
</dbReference>
<accession>A0A7R9LVF1</accession>
<evidence type="ECO:0000313" key="2">
    <source>
        <dbReference type="Proteomes" id="UP000759131"/>
    </source>
</evidence>
<dbReference type="EMBL" id="OC898758">
    <property type="protein sequence ID" value="CAD7648643.1"/>
    <property type="molecule type" value="Genomic_DNA"/>
</dbReference>
<dbReference type="AlphaFoldDB" id="A0A7R9LVF1"/>
<protein>
    <submittedName>
        <fullName evidence="1">Uncharacterized protein</fullName>
    </submittedName>
</protein>